<evidence type="ECO:0000256" key="1">
    <source>
        <dbReference type="SAM" id="MobiDB-lite"/>
    </source>
</evidence>
<dbReference type="RefSeq" id="WP_088466170.1">
    <property type="nucleotide sequence ID" value="NZ_NIRR01000074.1"/>
</dbReference>
<keyword evidence="3" id="KW-1185">Reference proteome</keyword>
<dbReference type="AlphaFoldDB" id="A0A246FFU7"/>
<feature type="region of interest" description="Disordered" evidence="1">
    <location>
        <begin position="1"/>
        <end position="42"/>
    </location>
</feature>
<accession>A0A246FFU7</accession>
<proteinExistence type="predicted"/>
<sequence>MPTRQPLLPPIPAGPLAVATGPGPLPVLKSAPAKTGLPLSPDRDRADDAAWLVSAGARRRAREADACMAADDWL</sequence>
<evidence type="ECO:0000313" key="3">
    <source>
        <dbReference type="Proteomes" id="UP000197277"/>
    </source>
</evidence>
<comment type="caution">
    <text evidence="2">The sequence shown here is derived from an EMBL/GenBank/DDBJ whole genome shotgun (WGS) entry which is preliminary data.</text>
</comment>
<dbReference type="EMBL" id="NIRR01000074">
    <property type="protein sequence ID" value="OWP61381.1"/>
    <property type="molecule type" value="Genomic_DNA"/>
</dbReference>
<protein>
    <submittedName>
        <fullName evidence="2">Uncharacterized protein</fullName>
    </submittedName>
</protein>
<name>A0A246FFU7_9BACT</name>
<dbReference type="Proteomes" id="UP000197277">
    <property type="component" value="Unassembled WGS sequence"/>
</dbReference>
<reference evidence="2 3" key="1">
    <citation type="submission" date="2017-06" db="EMBL/GenBank/DDBJ databases">
        <title>Hymenobacter amundsenii sp. nov. isolated from regoliths in Antarctica.</title>
        <authorList>
            <person name="Sedlacek I."/>
            <person name="Kralova S."/>
            <person name="Pantucek R."/>
            <person name="Svec P."/>
            <person name="Holochova P."/>
            <person name="Stankova E."/>
            <person name="Vrbovska V."/>
            <person name="Busse H.-J."/>
        </authorList>
    </citation>
    <scope>NUCLEOTIDE SEQUENCE [LARGE SCALE GENOMIC DNA]</scope>
    <source>
        <strain evidence="2 3">CCM 8682</strain>
    </source>
</reference>
<organism evidence="2 3">
    <name type="scientific">Hymenobacter amundsenii</name>
    <dbReference type="NCBI Taxonomy" id="2006685"/>
    <lineage>
        <taxon>Bacteria</taxon>
        <taxon>Pseudomonadati</taxon>
        <taxon>Bacteroidota</taxon>
        <taxon>Cytophagia</taxon>
        <taxon>Cytophagales</taxon>
        <taxon>Hymenobacteraceae</taxon>
        <taxon>Hymenobacter</taxon>
    </lineage>
</organism>
<gene>
    <name evidence="2" type="ORF">CDA63_19720</name>
</gene>
<evidence type="ECO:0000313" key="2">
    <source>
        <dbReference type="EMBL" id="OWP61381.1"/>
    </source>
</evidence>